<sequence>MLRTKKREIKAWKKKKIVIGHFTANRAIYLPSNYVVVVKRLDVELNQEDRSLYTRRRSEETDLRITEGIETEPSDHRSNPRHHLLLLPCFHLPLLRMKHPDRRSNPSELGPEEIRDEGAVKKLSIRRR</sequence>
<dbReference type="Proteomes" id="UP001056120">
    <property type="component" value="Linkage Group LG25"/>
</dbReference>
<organism evidence="1 2">
    <name type="scientific">Smallanthus sonchifolius</name>
    <dbReference type="NCBI Taxonomy" id="185202"/>
    <lineage>
        <taxon>Eukaryota</taxon>
        <taxon>Viridiplantae</taxon>
        <taxon>Streptophyta</taxon>
        <taxon>Embryophyta</taxon>
        <taxon>Tracheophyta</taxon>
        <taxon>Spermatophyta</taxon>
        <taxon>Magnoliopsida</taxon>
        <taxon>eudicotyledons</taxon>
        <taxon>Gunneridae</taxon>
        <taxon>Pentapetalae</taxon>
        <taxon>asterids</taxon>
        <taxon>campanulids</taxon>
        <taxon>Asterales</taxon>
        <taxon>Asteraceae</taxon>
        <taxon>Asteroideae</taxon>
        <taxon>Heliantheae alliance</taxon>
        <taxon>Millerieae</taxon>
        <taxon>Smallanthus</taxon>
    </lineage>
</organism>
<comment type="caution">
    <text evidence="1">The sequence shown here is derived from an EMBL/GenBank/DDBJ whole genome shotgun (WGS) entry which is preliminary data.</text>
</comment>
<evidence type="ECO:0000313" key="2">
    <source>
        <dbReference type="Proteomes" id="UP001056120"/>
    </source>
</evidence>
<evidence type="ECO:0000313" key="1">
    <source>
        <dbReference type="EMBL" id="KAI3704482.1"/>
    </source>
</evidence>
<reference evidence="2" key="1">
    <citation type="journal article" date="2022" name="Mol. Ecol. Resour.">
        <title>The genomes of chicory, endive, great burdock and yacon provide insights into Asteraceae palaeo-polyploidization history and plant inulin production.</title>
        <authorList>
            <person name="Fan W."/>
            <person name="Wang S."/>
            <person name="Wang H."/>
            <person name="Wang A."/>
            <person name="Jiang F."/>
            <person name="Liu H."/>
            <person name="Zhao H."/>
            <person name="Xu D."/>
            <person name="Zhang Y."/>
        </authorList>
    </citation>
    <scope>NUCLEOTIDE SEQUENCE [LARGE SCALE GENOMIC DNA]</scope>
    <source>
        <strain evidence="2">cv. Yunnan</strain>
    </source>
</reference>
<proteinExistence type="predicted"/>
<protein>
    <submittedName>
        <fullName evidence="1">Uncharacterized protein</fullName>
    </submittedName>
</protein>
<accession>A0ACB9A2P2</accession>
<reference evidence="1 2" key="2">
    <citation type="journal article" date="2022" name="Mol. Ecol. Resour.">
        <title>The genomes of chicory, endive, great burdock and yacon provide insights into Asteraceae paleo-polyploidization history and plant inulin production.</title>
        <authorList>
            <person name="Fan W."/>
            <person name="Wang S."/>
            <person name="Wang H."/>
            <person name="Wang A."/>
            <person name="Jiang F."/>
            <person name="Liu H."/>
            <person name="Zhao H."/>
            <person name="Xu D."/>
            <person name="Zhang Y."/>
        </authorList>
    </citation>
    <scope>NUCLEOTIDE SEQUENCE [LARGE SCALE GENOMIC DNA]</scope>
    <source>
        <strain evidence="2">cv. Yunnan</strain>
        <tissue evidence="1">Leaves</tissue>
    </source>
</reference>
<dbReference type="EMBL" id="CM042042">
    <property type="protein sequence ID" value="KAI3704482.1"/>
    <property type="molecule type" value="Genomic_DNA"/>
</dbReference>
<keyword evidence="2" id="KW-1185">Reference proteome</keyword>
<gene>
    <name evidence="1" type="ORF">L1987_74703</name>
</gene>
<name>A0ACB9A2P2_9ASTR</name>